<feature type="short sequence motif" description="DGA/G" evidence="2">
    <location>
        <begin position="209"/>
        <end position="211"/>
    </location>
</feature>
<feature type="domain" description="PNPLA" evidence="5">
    <location>
        <begin position="58"/>
        <end position="222"/>
    </location>
</feature>
<comment type="similarity">
    <text evidence="3">Belongs to the patatin family.</text>
</comment>
<comment type="domain">
    <text evidence="3">The nitrogen atoms of the two glycine residues in the GGXR motif define the oxyanion hole, and stabilize the oxyanion that forms during the nucleophilic attack by the catalytic serine during substrate cleavage.</text>
</comment>
<name>A0AAW1PLK5_9CHLO</name>
<dbReference type="PANTHER" id="PTHR12406:SF7">
    <property type="entry name" value="PATATIN-LIKE PHOSPHOLIPASE DOMAIN-CONTAINING PROTEIN 4"/>
    <property type="match status" value="1"/>
</dbReference>
<feature type="short sequence motif" description="GXSXG" evidence="2">
    <location>
        <begin position="91"/>
        <end position="95"/>
    </location>
</feature>
<dbReference type="InterPro" id="IPR016035">
    <property type="entry name" value="Acyl_Trfase/lysoPLipase"/>
</dbReference>
<feature type="compositionally biased region" description="Basic and acidic residues" evidence="4">
    <location>
        <begin position="302"/>
        <end position="321"/>
    </location>
</feature>
<dbReference type="EMBL" id="JALJOR010000010">
    <property type="protein sequence ID" value="KAK9810474.1"/>
    <property type="molecule type" value="Genomic_DNA"/>
</dbReference>
<dbReference type="EC" id="3.1.1.-" evidence="3"/>
<dbReference type="PANTHER" id="PTHR12406">
    <property type="entry name" value="CALCIUM-INDEPENDENT PHOSPHOLIPASE A2 IPLA2 -RELATED"/>
    <property type="match status" value="1"/>
</dbReference>
<comment type="caution">
    <text evidence="6">The sequence shown here is derived from an EMBL/GenBank/DDBJ whole genome shotgun (WGS) entry which is preliminary data.</text>
</comment>
<dbReference type="GO" id="GO:0055088">
    <property type="term" value="P:lipid homeostasis"/>
    <property type="evidence" value="ECO:0007669"/>
    <property type="project" value="TreeGrafter"/>
</dbReference>
<evidence type="ECO:0000256" key="2">
    <source>
        <dbReference type="PROSITE-ProRule" id="PRU01161"/>
    </source>
</evidence>
<evidence type="ECO:0000256" key="4">
    <source>
        <dbReference type="SAM" id="MobiDB-lite"/>
    </source>
</evidence>
<proteinExistence type="inferred from homology"/>
<dbReference type="GO" id="GO:0005737">
    <property type="term" value="C:cytoplasm"/>
    <property type="evidence" value="ECO:0007669"/>
    <property type="project" value="TreeGrafter"/>
</dbReference>
<dbReference type="Proteomes" id="UP001489004">
    <property type="component" value="Unassembled WGS sequence"/>
</dbReference>
<protein>
    <recommendedName>
        <fullName evidence="3">Patatin</fullName>
        <ecNumber evidence="3">3.1.1.-</ecNumber>
    </recommendedName>
</protein>
<dbReference type="GO" id="GO:0005811">
    <property type="term" value="C:lipid droplet"/>
    <property type="evidence" value="ECO:0007669"/>
    <property type="project" value="TreeGrafter"/>
</dbReference>
<dbReference type="PROSITE" id="PS51635">
    <property type="entry name" value="PNPLA"/>
    <property type="match status" value="1"/>
</dbReference>
<organism evidence="6 7">
    <name type="scientific">[Myrmecia] bisecta</name>
    <dbReference type="NCBI Taxonomy" id="41462"/>
    <lineage>
        <taxon>Eukaryota</taxon>
        <taxon>Viridiplantae</taxon>
        <taxon>Chlorophyta</taxon>
        <taxon>core chlorophytes</taxon>
        <taxon>Trebouxiophyceae</taxon>
        <taxon>Trebouxiales</taxon>
        <taxon>Trebouxiaceae</taxon>
        <taxon>Myrmecia</taxon>
    </lineage>
</organism>
<dbReference type="AlphaFoldDB" id="A0AAW1PLK5"/>
<gene>
    <name evidence="6" type="ORF">WJX72_011305</name>
</gene>
<evidence type="ECO:0000313" key="7">
    <source>
        <dbReference type="Proteomes" id="UP001489004"/>
    </source>
</evidence>
<feature type="active site" description="Proton acceptor" evidence="2">
    <location>
        <position position="209"/>
    </location>
</feature>
<dbReference type="Pfam" id="PF01734">
    <property type="entry name" value="Patatin"/>
    <property type="match status" value="1"/>
</dbReference>
<dbReference type="GO" id="GO:0019433">
    <property type="term" value="P:triglyceride catabolic process"/>
    <property type="evidence" value="ECO:0007669"/>
    <property type="project" value="TreeGrafter"/>
</dbReference>
<feature type="region of interest" description="Disordered" evidence="4">
    <location>
        <begin position="21"/>
        <end position="45"/>
    </location>
</feature>
<dbReference type="InterPro" id="IPR033562">
    <property type="entry name" value="PLPL"/>
</dbReference>
<evidence type="ECO:0000256" key="1">
    <source>
        <dbReference type="ARBA" id="ARBA00023098"/>
    </source>
</evidence>
<reference evidence="6 7" key="1">
    <citation type="journal article" date="2024" name="Nat. Commun.">
        <title>Phylogenomics reveals the evolutionary origins of lichenization in chlorophyte algae.</title>
        <authorList>
            <person name="Puginier C."/>
            <person name="Libourel C."/>
            <person name="Otte J."/>
            <person name="Skaloud P."/>
            <person name="Haon M."/>
            <person name="Grisel S."/>
            <person name="Petersen M."/>
            <person name="Berrin J.G."/>
            <person name="Delaux P.M."/>
            <person name="Dal Grande F."/>
            <person name="Keller J."/>
        </authorList>
    </citation>
    <scope>NUCLEOTIDE SEQUENCE [LARGE SCALE GENOMIC DNA]</scope>
    <source>
        <strain evidence="6 7">SAG 2043</strain>
    </source>
</reference>
<feature type="active site" description="Nucleophile" evidence="2">
    <location>
        <position position="93"/>
    </location>
</feature>
<dbReference type="Gene3D" id="3.40.1090.10">
    <property type="entry name" value="Cytosolic phospholipase A2 catalytic domain"/>
    <property type="match status" value="1"/>
</dbReference>
<comment type="function">
    <text evidence="3">Lipolytic acyl hydrolase (LAH).</text>
</comment>
<dbReference type="InterPro" id="IPR002641">
    <property type="entry name" value="PNPLA_dom"/>
</dbReference>
<keyword evidence="2 3" id="KW-0378">Hydrolase</keyword>
<sequence length="341" mass="37172">MYTERVADPIYDLAAKFLSPQGKPVQKVQREQEEEAGEDSTGKPDPVVAAIQAGSLGFGFSAGGLLFPYYLGVLEGLSGLGILTPDTKLGGASAGSLIAVSWHSGLPLSEIQDACFVFADNCRRNGTRGRLGVVLRQFLEDLLPEDIHLRCKDRAYVAVTRAFPVFKGELYSEWSSREDLINSLMTSCHIPWYFNNQLMTEFHGAMHFDGGLTNFIPLPPTQHAIRVCCFPSKQVQTVLDIGISPDTYEAWPYSLAEMLRFALQPADHHVLRAFIAKGKSDAEAWALASGAADAVKAIDRDAVKEDREDRKEEYSELKDGDVSPPKPEVPVGATTGAAPAV</sequence>
<keyword evidence="2 3" id="KW-0442">Lipid degradation</keyword>
<accession>A0AAW1PLK5</accession>
<dbReference type="GO" id="GO:0016020">
    <property type="term" value="C:membrane"/>
    <property type="evidence" value="ECO:0007669"/>
    <property type="project" value="TreeGrafter"/>
</dbReference>
<dbReference type="GO" id="GO:0004806">
    <property type="term" value="F:triacylglycerol lipase activity"/>
    <property type="evidence" value="ECO:0007669"/>
    <property type="project" value="TreeGrafter"/>
</dbReference>
<feature type="region of interest" description="Disordered" evidence="4">
    <location>
        <begin position="302"/>
        <end position="341"/>
    </location>
</feature>
<dbReference type="CDD" id="cd07224">
    <property type="entry name" value="Pat_like"/>
    <property type="match status" value="1"/>
</dbReference>
<keyword evidence="1 2" id="KW-0443">Lipid metabolism</keyword>
<dbReference type="SUPFAM" id="SSF52151">
    <property type="entry name" value="FabD/lysophospholipase-like"/>
    <property type="match status" value="1"/>
</dbReference>
<keyword evidence="7" id="KW-1185">Reference proteome</keyword>
<evidence type="ECO:0000313" key="6">
    <source>
        <dbReference type="EMBL" id="KAK9810474.1"/>
    </source>
</evidence>
<comment type="caution">
    <text evidence="2">Lacks conserved residue(s) required for the propagation of feature annotation.</text>
</comment>
<evidence type="ECO:0000256" key="3">
    <source>
        <dbReference type="RuleBase" id="RU361262"/>
    </source>
</evidence>
<evidence type="ECO:0000259" key="5">
    <source>
        <dbReference type="PROSITE" id="PS51635"/>
    </source>
</evidence>